<keyword evidence="3 6" id="KW-0547">Nucleotide-binding</keyword>
<dbReference type="GO" id="GO:0005952">
    <property type="term" value="C:cAMP-dependent protein kinase complex"/>
    <property type="evidence" value="ECO:0007669"/>
    <property type="project" value="TreeGrafter"/>
</dbReference>
<dbReference type="PANTHER" id="PTHR24353">
    <property type="entry name" value="CYCLIC NUCLEOTIDE-DEPENDENT PROTEIN KINASE"/>
    <property type="match status" value="1"/>
</dbReference>
<keyword evidence="2" id="KW-0808">Transferase</keyword>
<feature type="binding site" evidence="6">
    <location>
        <position position="42"/>
    </location>
    <ligand>
        <name>ATP</name>
        <dbReference type="ChEBI" id="CHEBI:30616"/>
    </ligand>
</feature>
<dbReference type="AlphaFoldDB" id="C5M1I6"/>
<evidence type="ECO:0000256" key="5">
    <source>
        <dbReference type="ARBA" id="ARBA00022840"/>
    </source>
</evidence>
<dbReference type="GO" id="GO:0005524">
    <property type="term" value="F:ATP binding"/>
    <property type="evidence" value="ECO:0007669"/>
    <property type="project" value="UniProtKB-UniRule"/>
</dbReference>
<evidence type="ECO:0000256" key="3">
    <source>
        <dbReference type="ARBA" id="ARBA00022741"/>
    </source>
</evidence>
<evidence type="ECO:0000256" key="4">
    <source>
        <dbReference type="ARBA" id="ARBA00022777"/>
    </source>
</evidence>
<evidence type="ECO:0000313" key="8">
    <source>
        <dbReference type="EMBL" id="EEQ97156.1"/>
    </source>
</evidence>
<evidence type="ECO:0000256" key="6">
    <source>
        <dbReference type="PROSITE-ProRule" id="PRU10141"/>
    </source>
</evidence>
<feature type="non-terminal residue" evidence="8">
    <location>
        <position position="64"/>
    </location>
</feature>
<evidence type="ECO:0000259" key="7">
    <source>
        <dbReference type="PROSITE" id="PS50011"/>
    </source>
</evidence>
<name>C5M1I6_PERM5</name>
<protein>
    <submittedName>
        <fullName evidence="8">Camp-dependent protein kinase catalytic subunit, putative</fullName>
    </submittedName>
</protein>
<dbReference type="Pfam" id="PF00069">
    <property type="entry name" value="Pkinase"/>
    <property type="match status" value="1"/>
</dbReference>
<dbReference type="Proteomes" id="UP000007800">
    <property type="component" value="Unassembled WGS sequence"/>
</dbReference>
<keyword evidence="1" id="KW-0723">Serine/threonine-protein kinase</keyword>
<dbReference type="PROSITE" id="PS50011">
    <property type="entry name" value="PROTEIN_KINASE_DOM"/>
    <property type="match status" value="1"/>
</dbReference>
<evidence type="ECO:0000256" key="2">
    <source>
        <dbReference type="ARBA" id="ARBA00022679"/>
    </source>
</evidence>
<dbReference type="InterPro" id="IPR011009">
    <property type="entry name" value="Kinase-like_dom_sf"/>
</dbReference>
<dbReference type="RefSeq" id="XP_002764439.1">
    <property type="nucleotide sequence ID" value="XM_002764393.1"/>
</dbReference>
<keyword evidence="4 8" id="KW-0418">Kinase</keyword>
<dbReference type="OrthoDB" id="63267at2759"/>
<evidence type="ECO:0000313" key="9">
    <source>
        <dbReference type="Proteomes" id="UP000007800"/>
    </source>
</evidence>
<dbReference type="InterPro" id="IPR000719">
    <property type="entry name" value="Prot_kinase_dom"/>
</dbReference>
<dbReference type="GO" id="GO:0004691">
    <property type="term" value="F:cAMP-dependent protein kinase activity"/>
    <property type="evidence" value="ECO:0007669"/>
    <property type="project" value="TreeGrafter"/>
</dbReference>
<accession>C5M1I6</accession>
<sequence length="64" mass="7352">YDDFIIGKTLGTGSFGRVRFVTNKATHNHYALKILKKASIIKLKQVDHIISEKNILKRIHHPNI</sequence>
<organism evidence="9">
    <name type="scientific">Perkinsus marinus (strain ATCC 50983 / TXsc)</name>
    <dbReference type="NCBI Taxonomy" id="423536"/>
    <lineage>
        <taxon>Eukaryota</taxon>
        <taxon>Sar</taxon>
        <taxon>Alveolata</taxon>
        <taxon>Perkinsozoa</taxon>
        <taxon>Perkinsea</taxon>
        <taxon>Perkinsida</taxon>
        <taxon>Perkinsidae</taxon>
        <taxon>Perkinsus</taxon>
    </lineage>
</organism>
<reference evidence="8 9" key="1">
    <citation type="submission" date="2008-07" db="EMBL/GenBank/DDBJ databases">
        <authorList>
            <person name="El-Sayed N."/>
            <person name="Caler E."/>
            <person name="Inman J."/>
            <person name="Amedeo P."/>
            <person name="Hass B."/>
            <person name="Wortman J."/>
        </authorList>
    </citation>
    <scope>NUCLEOTIDE SEQUENCE [LARGE SCALE GENOMIC DNA]</scope>
    <source>
        <strain evidence="9">ATCC 50983 / TXsc</strain>
    </source>
</reference>
<keyword evidence="9" id="KW-1185">Reference proteome</keyword>
<dbReference type="InterPro" id="IPR017441">
    <property type="entry name" value="Protein_kinase_ATP_BS"/>
</dbReference>
<dbReference type="PANTHER" id="PTHR24353:SF37">
    <property type="entry name" value="CAMP-DEPENDENT PROTEIN KINASE CATALYTIC SUBUNIT PRKX"/>
    <property type="match status" value="1"/>
</dbReference>
<feature type="domain" description="Protein kinase" evidence="7">
    <location>
        <begin position="4"/>
        <end position="64"/>
    </location>
</feature>
<gene>
    <name evidence="8" type="ORF">Pmar_PMAR015975</name>
</gene>
<dbReference type="PROSITE" id="PS00107">
    <property type="entry name" value="PROTEIN_KINASE_ATP"/>
    <property type="match status" value="1"/>
</dbReference>
<dbReference type="InParanoid" id="C5M1I6"/>
<keyword evidence="5 6" id="KW-0067">ATP-binding</keyword>
<dbReference type="Gene3D" id="3.30.200.20">
    <property type="entry name" value="Phosphorylase Kinase, domain 1"/>
    <property type="match status" value="1"/>
</dbReference>
<dbReference type="SUPFAM" id="SSF56112">
    <property type="entry name" value="Protein kinase-like (PK-like)"/>
    <property type="match status" value="1"/>
</dbReference>
<dbReference type="GeneID" id="9053501"/>
<feature type="non-terminal residue" evidence="8">
    <location>
        <position position="1"/>
    </location>
</feature>
<dbReference type="EMBL" id="GG687457">
    <property type="protein sequence ID" value="EEQ97156.1"/>
    <property type="molecule type" value="Genomic_DNA"/>
</dbReference>
<evidence type="ECO:0000256" key="1">
    <source>
        <dbReference type="ARBA" id="ARBA00022527"/>
    </source>
</evidence>
<proteinExistence type="predicted"/>